<proteinExistence type="predicted"/>
<name>A0A4R6IN74_9BACT</name>
<evidence type="ECO:0000313" key="3">
    <source>
        <dbReference type="Proteomes" id="UP000295741"/>
    </source>
</evidence>
<gene>
    <name evidence="2" type="ORF">BC659_3257</name>
</gene>
<feature type="transmembrane region" description="Helical" evidence="1">
    <location>
        <begin position="35"/>
        <end position="60"/>
    </location>
</feature>
<sequence length="91" mass="10470">MKKILNIPNRTLFLMMVGVVLFWFTGKNFNVYSNIFTGALFELLSLPMLALPVLLAALAIWNLFRAKGMDRIWPVFSLVLFGIGVWWIVYS</sequence>
<keyword evidence="1" id="KW-1133">Transmembrane helix</keyword>
<comment type="caution">
    <text evidence="2">The sequence shown here is derived from an EMBL/GenBank/DDBJ whole genome shotgun (WGS) entry which is preliminary data.</text>
</comment>
<keyword evidence="3" id="KW-1185">Reference proteome</keyword>
<organism evidence="2 3">
    <name type="scientific">Sediminibacterium goheungense</name>
    <dbReference type="NCBI Taxonomy" id="1086393"/>
    <lineage>
        <taxon>Bacteria</taxon>
        <taxon>Pseudomonadati</taxon>
        <taxon>Bacteroidota</taxon>
        <taxon>Chitinophagia</taxon>
        <taxon>Chitinophagales</taxon>
        <taxon>Chitinophagaceae</taxon>
        <taxon>Sediminibacterium</taxon>
    </lineage>
</organism>
<dbReference type="RefSeq" id="WP_133475815.1">
    <property type="nucleotide sequence ID" value="NZ_SNWP01000015.1"/>
</dbReference>
<dbReference type="Proteomes" id="UP000295741">
    <property type="component" value="Unassembled WGS sequence"/>
</dbReference>
<feature type="transmembrane region" description="Helical" evidence="1">
    <location>
        <begin position="72"/>
        <end position="90"/>
    </location>
</feature>
<evidence type="ECO:0000256" key="1">
    <source>
        <dbReference type="SAM" id="Phobius"/>
    </source>
</evidence>
<dbReference type="AlphaFoldDB" id="A0A4R6IN74"/>
<feature type="transmembrane region" description="Helical" evidence="1">
    <location>
        <begin position="12"/>
        <end position="29"/>
    </location>
</feature>
<evidence type="ECO:0000313" key="2">
    <source>
        <dbReference type="EMBL" id="TDO23643.1"/>
    </source>
</evidence>
<dbReference type="EMBL" id="SNWP01000015">
    <property type="protein sequence ID" value="TDO23643.1"/>
    <property type="molecule type" value="Genomic_DNA"/>
</dbReference>
<accession>A0A4R6IN74</accession>
<protein>
    <submittedName>
        <fullName evidence="2">Uncharacterized protein</fullName>
    </submittedName>
</protein>
<keyword evidence="1" id="KW-0472">Membrane</keyword>
<keyword evidence="1" id="KW-0812">Transmembrane</keyword>
<reference evidence="2 3" key="1">
    <citation type="submission" date="2019-03" db="EMBL/GenBank/DDBJ databases">
        <title>Genomic Encyclopedia of Archaeal and Bacterial Type Strains, Phase II (KMG-II): from individual species to whole genera.</title>
        <authorList>
            <person name="Goeker M."/>
        </authorList>
    </citation>
    <scope>NUCLEOTIDE SEQUENCE [LARGE SCALE GENOMIC DNA]</scope>
    <source>
        <strain evidence="2 3">DSM 28323</strain>
    </source>
</reference>